<dbReference type="PANTHER" id="PTHR38340:SF1">
    <property type="entry name" value="S-LAYER PROTEIN"/>
    <property type="match status" value="1"/>
</dbReference>
<dbReference type="InterPro" id="IPR001343">
    <property type="entry name" value="Hemolysn_Ca-bd"/>
</dbReference>
<name>A0A8J7CVV3_9RHOB</name>
<dbReference type="EMBL" id="JACVXA010000004">
    <property type="protein sequence ID" value="MBE3636912.1"/>
    <property type="molecule type" value="Genomic_DNA"/>
</dbReference>
<accession>A0A8J7CVV3</accession>
<dbReference type="RefSeq" id="WP_193179101.1">
    <property type="nucleotide sequence ID" value="NZ_JACVXA010000004.1"/>
</dbReference>
<evidence type="ECO:0008006" key="6">
    <source>
        <dbReference type="Google" id="ProtNLM"/>
    </source>
</evidence>
<dbReference type="SUPFAM" id="SSF51120">
    <property type="entry name" value="beta-Roll"/>
    <property type="match status" value="3"/>
</dbReference>
<dbReference type="InterPro" id="IPR011049">
    <property type="entry name" value="Serralysin-like_metalloprot_C"/>
</dbReference>
<keyword evidence="2" id="KW-0964">Secreted</keyword>
<evidence type="ECO:0000256" key="3">
    <source>
        <dbReference type="SAM" id="MobiDB-lite"/>
    </source>
</evidence>
<gene>
    <name evidence="4" type="ORF">ICN82_01685</name>
</gene>
<evidence type="ECO:0000313" key="4">
    <source>
        <dbReference type="EMBL" id="MBE3636912.1"/>
    </source>
</evidence>
<evidence type="ECO:0000256" key="2">
    <source>
        <dbReference type="ARBA" id="ARBA00022525"/>
    </source>
</evidence>
<comment type="subcellular location">
    <subcellularLocation>
        <location evidence="1">Secreted</location>
    </subcellularLocation>
</comment>
<keyword evidence="5" id="KW-1185">Reference proteome</keyword>
<feature type="region of interest" description="Disordered" evidence="3">
    <location>
        <begin position="460"/>
        <end position="482"/>
    </location>
</feature>
<dbReference type="Proteomes" id="UP000609121">
    <property type="component" value="Unassembled WGS sequence"/>
</dbReference>
<dbReference type="PROSITE" id="PS00330">
    <property type="entry name" value="HEMOLYSIN_CALCIUM"/>
    <property type="match status" value="7"/>
</dbReference>
<comment type="caution">
    <text evidence="4">The sequence shown here is derived from an EMBL/GenBank/DDBJ whole genome shotgun (WGS) entry which is preliminary data.</text>
</comment>
<dbReference type="PRINTS" id="PR00313">
    <property type="entry name" value="CABNDNGRPT"/>
</dbReference>
<evidence type="ECO:0000256" key="1">
    <source>
        <dbReference type="ARBA" id="ARBA00004613"/>
    </source>
</evidence>
<dbReference type="InterPro" id="IPR050557">
    <property type="entry name" value="RTX_toxin/Mannuronan_C5-epim"/>
</dbReference>
<dbReference type="PANTHER" id="PTHR38340">
    <property type="entry name" value="S-LAYER PROTEIN"/>
    <property type="match status" value="1"/>
</dbReference>
<proteinExistence type="predicted"/>
<sequence>MTADLVVTDATLDLLTNRIPGASLRTDYGMIALEDGPLVRLATTRIDGAYGLSALMMEEDGSWSDSFVPLVASGAANEMPMAVQATALSGGGFMLSWTSYDGATRDYSFIAQAFGADGRPAAGPVVLDSGSDNLWHNADLEELSSGEVVAVWHSSANGSGGVAHTDPAYGVFGQRLAADGTPLGEVFEIDAFNDDAGDEVIGYGDRIFDPDLVALGDGAFMVTWWENDSRAGDAYRNYDYDVHGQLFDAAGAKYRGDISIMTEEREGDNDMVQSVSAAQTDGTVVTVARSGPDYYLRAMAPDGTWSGTTLLAEYLDRGDLAEDVTVAALSDGRFLAAWTVFLHDGDGRVVDARIMGRYLAANGRPEGNAEILLNGGYEHGDVTYWYSAPQITALQDGGFALSLEASISSVEPVFLFTADDTVITGTDGNDRLEGDGDAETYTGLAGDDLITARGGADTVWGGSGDDTISGNAGGDRLDGGTGNDLIRGGLGDDTITAGEGDDMVQGDAGRDSIDLGAGNDLFLDNGETKQAGRDTVSGGAGDDTILADGGMDKIDGGDGDDLIMGGQGIDAIRGGRGADTLFGGNGSDRISGGFGADLVDMGAGNDIYTDVGQGGADGRDTVNGGDGRDVIGTAGGDDLLTGGAGADVFEFHKGFGDVTITDFETGSDRIDLRNLPGTSGAPEDGVTMTETAQGLHLAGDWLGGGTILLSGLDAAGIGQDDFLYAIA</sequence>
<reference evidence="4" key="1">
    <citation type="submission" date="2020-09" db="EMBL/GenBank/DDBJ databases">
        <title>A novel bacterium of genus Mangrovicoccus, isolated from South China Sea.</title>
        <authorList>
            <person name="Huang H."/>
            <person name="Mo K."/>
            <person name="Hu Y."/>
        </authorList>
    </citation>
    <scope>NUCLEOTIDE SEQUENCE</scope>
    <source>
        <strain evidence="4">HB182678</strain>
    </source>
</reference>
<dbReference type="InterPro" id="IPR018511">
    <property type="entry name" value="Hemolysin-typ_Ca-bd_CS"/>
</dbReference>
<dbReference type="Pfam" id="PF00353">
    <property type="entry name" value="HemolysinCabind"/>
    <property type="match status" value="5"/>
</dbReference>
<organism evidence="4 5">
    <name type="scientific">Mangrovicoccus algicola</name>
    <dbReference type="NCBI Taxonomy" id="2771008"/>
    <lineage>
        <taxon>Bacteria</taxon>
        <taxon>Pseudomonadati</taxon>
        <taxon>Pseudomonadota</taxon>
        <taxon>Alphaproteobacteria</taxon>
        <taxon>Rhodobacterales</taxon>
        <taxon>Paracoccaceae</taxon>
        <taxon>Mangrovicoccus</taxon>
    </lineage>
</organism>
<dbReference type="Gene3D" id="2.150.10.10">
    <property type="entry name" value="Serralysin-like metalloprotease, C-terminal"/>
    <property type="match status" value="3"/>
</dbReference>
<dbReference type="GO" id="GO:0005576">
    <property type="term" value="C:extracellular region"/>
    <property type="evidence" value="ECO:0007669"/>
    <property type="project" value="UniProtKB-SubCell"/>
</dbReference>
<protein>
    <recommendedName>
        <fullName evidence="6">Calcium-binding protein</fullName>
    </recommendedName>
</protein>
<dbReference type="AlphaFoldDB" id="A0A8J7CVV3"/>
<evidence type="ECO:0000313" key="5">
    <source>
        <dbReference type="Proteomes" id="UP000609121"/>
    </source>
</evidence>
<dbReference type="GO" id="GO:0005509">
    <property type="term" value="F:calcium ion binding"/>
    <property type="evidence" value="ECO:0007669"/>
    <property type="project" value="InterPro"/>
</dbReference>